<proteinExistence type="predicted"/>
<comment type="caution">
    <text evidence="2">The sequence shown here is derived from an EMBL/GenBank/DDBJ whole genome shotgun (WGS) entry which is preliminary data.</text>
</comment>
<evidence type="ECO:0000313" key="2">
    <source>
        <dbReference type="EMBL" id="CAD2208438.1"/>
    </source>
</evidence>
<organism evidence="2 3">
    <name type="scientific">Meloidogyne enterolobii</name>
    <name type="common">Root-knot nematode worm</name>
    <name type="synonym">Meloidogyne mayaguensis</name>
    <dbReference type="NCBI Taxonomy" id="390850"/>
    <lineage>
        <taxon>Eukaryota</taxon>
        <taxon>Metazoa</taxon>
        <taxon>Ecdysozoa</taxon>
        <taxon>Nematoda</taxon>
        <taxon>Chromadorea</taxon>
        <taxon>Rhabditida</taxon>
        <taxon>Tylenchina</taxon>
        <taxon>Tylenchomorpha</taxon>
        <taxon>Tylenchoidea</taxon>
        <taxon>Meloidogynidae</taxon>
        <taxon>Meloidogyninae</taxon>
        <taxon>Meloidogyne</taxon>
    </lineage>
</organism>
<reference evidence="2 3" key="1">
    <citation type="submission" date="2020-08" db="EMBL/GenBank/DDBJ databases">
        <authorList>
            <person name="Koutsovoulos G."/>
            <person name="Danchin GJ E."/>
        </authorList>
    </citation>
    <scope>NUCLEOTIDE SEQUENCE [LARGE SCALE GENOMIC DNA]</scope>
</reference>
<name>A0A6V7YA37_MELEN</name>
<dbReference type="EMBL" id="CAJEWN010003718">
    <property type="protein sequence ID" value="CAD2208438.1"/>
    <property type="molecule type" value="Genomic_DNA"/>
</dbReference>
<feature type="compositionally biased region" description="Low complexity" evidence="1">
    <location>
        <begin position="14"/>
        <end position="23"/>
    </location>
</feature>
<dbReference type="AlphaFoldDB" id="A0A6V7YA37"/>
<accession>A0A6V7YA37</accession>
<dbReference type="OrthoDB" id="5790559at2759"/>
<feature type="compositionally biased region" description="Polar residues" evidence="1">
    <location>
        <begin position="1"/>
        <end position="13"/>
    </location>
</feature>
<protein>
    <submittedName>
        <fullName evidence="2">Uncharacterized protein</fullName>
    </submittedName>
</protein>
<dbReference type="Proteomes" id="UP000580250">
    <property type="component" value="Unassembled WGS sequence"/>
</dbReference>
<evidence type="ECO:0000256" key="1">
    <source>
        <dbReference type="SAM" id="MobiDB-lite"/>
    </source>
</evidence>
<evidence type="ECO:0000313" key="3">
    <source>
        <dbReference type="Proteomes" id="UP000580250"/>
    </source>
</evidence>
<gene>
    <name evidence="2" type="ORF">MENT_LOCUS62478</name>
</gene>
<feature type="region of interest" description="Disordered" evidence="1">
    <location>
        <begin position="1"/>
        <end position="23"/>
    </location>
</feature>
<sequence length="541" mass="61266">MTAPSQNLNGQNKSPSSSSSTSNSHSFSAAFIIVLWRHRLSLHGIKKPKGIRLIIIGPSDLLINEQEVDVIHNVDGPITAKDHNFAALLQKTREQCSALENVKRVICTFERCLQRQIAQIREELGIEGLTVDQFDQLMHRQSVRAICKRGGLQTLKLLFIFKLYLNIYLIRFCSFGSVQGKLDEWVSHANTQVCNYPMLLRPVCVEQNCLHTLAIARNSNELKDWIKARPHSSNFASETDYLVEECLMDGFEFISIASTRTGLIGTFCSIDSRKTLICSVLAQQSYSIEYLNSEMTRDVLPGVESFVMQTLKTVFVRSDIFPPLVFIKGFYRGHNSITFLSGSYELGKKSLTNLFTWANEGKNWEVISIQCVLDALMENINCLLQENKINGYNNLNEHQNGCYIPENGYNNTKNNKKHFALINFPNNEGVLLHQSSIQLRAYSNSKIRLAWRVSEGEELLDADGIDDNILQIFLNNPNRHELLRDIADLSRRIEIPIDRNSMAGTERRLPICRRDLRAIAASSSSPFSSGHQLIRSCTTTD</sequence>